<sequence length="196" mass="21106">MPKQVKIDAVAGLKERIGKTSALYFVDFTKLAANDFNTLRRKLGESKVAVRVVKNRLALRALTESGVPADIEKLLTGPTSLVFAVDDPIAPARTIREQMKKMAALKVKGAYLDRVLYPADQFNFIAGLPTKNELRGEVVGVLQGPIYGLVTTLDGLLSEFVWVLDQVKDRPRATAPAADAPAPEATAPAPEQPAAA</sequence>
<dbReference type="Gene3D" id="6.10.250.290">
    <property type="match status" value="1"/>
</dbReference>
<feature type="compositionally biased region" description="Low complexity" evidence="6">
    <location>
        <begin position="173"/>
        <end position="196"/>
    </location>
</feature>
<comment type="subunit">
    <text evidence="5">Part of the ribosomal stalk of the 50S ribosomal subunit. The N-terminus interacts with L11 and the large rRNA to form the base of the stalk. The C-terminus forms an elongated spine to which L12 dimers bind in a sequential fashion forming a multimeric L10(L12)X complex.</text>
</comment>
<dbReference type="AlphaFoldDB" id="A0A937XEU0"/>
<dbReference type="PANTHER" id="PTHR11560">
    <property type="entry name" value="39S RIBOSOMAL PROTEIN L10, MITOCHONDRIAL"/>
    <property type="match status" value="1"/>
</dbReference>
<dbReference type="InterPro" id="IPR001790">
    <property type="entry name" value="Ribosomal_uL10"/>
</dbReference>
<dbReference type="Gene3D" id="3.30.70.1730">
    <property type="match status" value="1"/>
</dbReference>
<dbReference type="InterPro" id="IPR043141">
    <property type="entry name" value="Ribosomal_uL10-like_sf"/>
</dbReference>
<comment type="function">
    <text evidence="5">Forms part of the ribosomal stalk, playing a central role in the interaction of the ribosome with GTP-bound translation factors.</text>
</comment>
<keyword evidence="5" id="KW-0699">rRNA-binding</keyword>
<keyword evidence="3 5" id="KW-0687">Ribonucleoprotein</keyword>
<dbReference type="CDD" id="cd05797">
    <property type="entry name" value="Ribosomal_L10"/>
    <property type="match status" value="1"/>
</dbReference>
<organism evidence="7 8">
    <name type="scientific">candidate division WOR-3 bacterium</name>
    <dbReference type="NCBI Taxonomy" id="2052148"/>
    <lineage>
        <taxon>Bacteria</taxon>
        <taxon>Bacteria division WOR-3</taxon>
    </lineage>
</organism>
<proteinExistence type="inferred from homology"/>
<dbReference type="InterPro" id="IPR022973">
    <property type="entry name" value="Ribosomal_uL10_bac"/>
</dbReference>
<comment type="similarity">
    <text evidence="1 5">Belongs to the universal ribosomal protein uL10 family.</text>
</comment>
<comment type="caution">
    <text evidence="7">The sequence shown here is derived from an EMBL/GenBank/DDBJ whole genome shotgun (WGS) entry which is preliminary data.</text>
</comment>
<dbReference type="GO" id="GO:1990904">
    <property type="term" value="C:ribonucleoprotein complex"/>
    <property type="evidence" value="ECO:0007669"/>
    <property type="project" value="UniProtKB-KW"/>
</dbReference>
<dbReference type="NCBIfam" id="NF000955">
    <property type="entry name" value="PRK00099.1-1"/>
    <property type="match status" value="1"/>
</dbReference>
<evidence type="ECO:0000313" key="8">
    <source>
        <dbReference type="Proteomes" id="UP000779900"/>
    </source>
</evidence>
<dbReference type="HAMAP" id="MF_00362">
    <property type="entry name" value="Ribosomal_uL10"/>
    <property type="match status" value="1"/>
</dbReference>
<dbReference type="EMBL" id="VGIR01000059">
    <property type="protein sequence ID" value="MBM3332088.1"/>
    <property type="molecule type" value="Genomic_DNA"/>
</dbReference>
<evidence type="ECO:0000313" key="7">
    <source>
        <dbReference type="EMBL" id="MBM3332088.1"/>
    </source>
</evidence>
<dbReference type="Proteomes" id="UP000779900">
    <property type="component" value="Unassembled WGS sequence"/>
</dbReference>
<dbReference type="GO" id="GO:0006412">
    <property type="term" value="P:translation"/>
    <property type="evidence" value="ECO:0007669"/>
    <property type="project" value="UniProtKB-UniRule"/>
</dbReference>
<protein>
    <recommendedName>
        <fullName evidence="4 5">Large ribosomal subunit protein uL10</fullName>
    </recommendedName>
</protein>
<keyword evidence="5" id="KW-0694">RNA-binding</keyword>
<evidence type="ECO:0000256" key="4">
    <source>
        <dbReference type="ARBA" id="ARBA00035202"/>
    </source>
</evidence>
<evidence type="ECO:0000256" key="1">
    <source>
        <dbReference type="ARBA" id="ARBA00008889"/>
    </source>
</evidence>
<keyword evidence="2 5" id="KW-0689">Ribosomal protein</keyword>
<dbReference type="GO" id="GO:0070180">
    <property type="term" value="F:large ribosomal subunit rRNA binding"/>
    <property type="evidence" value="ECO:0007669"/>
    <property type="project" value="UniProtKB-UniRule"/>
</dbReference>
<reference evidence="7" key="1">
    <citation type="submission" date="2019-03" db="EMBL/GenBank/DDBJ databases">
        <title>Lake Tanganyika Metagenome-Assembled Genomes (MAGs).</title>
        <authorList>
            <person name="Tran P."/>
        </authorList>
    </citation>
    <scope>NUCLEOTIDE SEQUENCE</scope>
    <source>
        <strain evidence="7">K_DeepCast_150m_m2_040</strain>
    </source>
</reference>
<accession>A0A937XEU0</accession>
<dbReference type="SUPFAM" id="SSF160369">
    <property type="entry name" value="Ribosomal protein L10-like"/>
    <property type="match status" value="1"/>
</dbReference>
<dbReference type="Pfam" id="PF00466">
    <property type="entry name" value="Ribosomal_L10"/>
    <property type="match status" value="1"/>
</dbReference>
<dbReference type="InterPro" id="IPR047865">
    <property type="entry name" value="Ribosomal_uL10_bac_type"/>
</dbReference>
<dbReference type="GO" id="GO:0005840">
    <property type="term" value="C:ribosome"/>
    <property type="evidence" value="ECO:0007669"/>
    <property type="project" value="UniProtKB-KW"/>
</dbReference>
<evidence type="ECO:0000256" key="5">
    <source>
        <dbReference type="HAMAP-Rule" id="MF_00362"/>
    </source>
</evidence>
<gene>
    <name evidence="5" type="primary">rplJ</name>
    <name evidence="7" type="ORF">FJY68_09630</name>
</gene>
<name>A0A937XEU0_UNCW3</name>
<evidence type="ECO:0000256" key="3">
    <source>
        <dbReference type="ARBA" id="ARBA00023274"/>
    </source>
</evidence>
<feature type="region of interest" description="Disordered" evidence="6">
    <location>
        <begin position="172"/>
        <end position="196"/>
    </location>
</feature>
<evidence type="ECO:0000256" key="6">
    <source>
        <dbReference type="SAM" id="MobiDB-lite"/>
    </source>
</evidence>
<evidence type="ECO:0000256" key="2">
    <source>
        <dbReference type="ARBA" id="ARBA00022980"/>
    </source>
</evidence>